<evidence type="ECO:0000256" key="1">
    <source>
        <dbReference type="SAM" id="MobiDB-lite"/>
    </source>
</evidence>
<dbReference type="EMBL" id="BFAG01000002">
    <property type="protein sequence ID" value="GBF04806.1"/>
    <property type="molecule type" value="Genomic_DNA"/>
</dbReference>
<dbReference type="Proteomes" id="UP000236569">
    <property type="component" value="Unassembled WGS sequence"/>
</dbReference>
<dbReference type="RefSeq" id="WP_129117592.1">
    <property type="nucleotide sequence ID" value="NZ_BFAG01000002.1"/>
</dbReference>
<feature type="region of interest" description="Disordered" evidence="1">
    <location>
        <begin position="48"/>
        <end position="91"/>
    </location>
</feature>
<keyword evidence="3" id="KW-1185">Reference proteome</keyword>
<proteinExistence type="predicted"/>
<protein>
    <submittedName>
        <fullName evidence="2">Uncharacterized protein</fullName>
    </submittedName>
</protein>
<dbReference type="OrthoDB" id="66549at2"/>
<gene>
    <name evidence="2" type="ORF">DAERI_020403</name>
</gene>
<feature type="compositionally biased region" description="Basic and acidic residues" evidence="1">
    <location>
        <begin position="123"/>
        <end position="132"/>
    </location>
</feature>
<evidence type="ECO:0000313" key="3">
    <source>
        <dbReference type="Proteomes" id="UP000236569"/>
    </source>
</evidence>
<organism evidence="2 3">
    <name type="scientific">Deinococcus aerius</name>
    <dbReference type="NCBI Taxonomy" id="200253"/>
    <lineage>
        <taxon>Bacteria</taxon>
        <taxon>Thermotogati</taxon>
        <taxon>Deinococcota</taxon>
        <taxon>Deinococci</taxon>
        <taxon>Deinococcales</taxon>
        <taxon>Deinococcaceae</taxon>
        <taxon>Deinococcus</taxon>
    </lineage>
</organism>
<feature type="region of interest" description="Disordered" evidence="1">
    <location>
        <begin position="104"/>
        <end position="136"/>
    </location>
</feature>
<feature type="region of interest" description="Disordered" evidence="1">
    <location>
        <begin position="1"/>
        <end position="26"/>
    </location>
</feature>
<name>A0A2I9D2S7_9DEIO</name>
<comment type="caution">
    <text evidence="2">The sequence shown here is derived from an EMBL/GenBank/DDBJ whole genome shotgun (WGS) entry which is preliminary data.</text>
</comment>
<sequence>MNCRRPIPAPAPTQSAAVTHPGAATRRVPAGAQWRRAARMLQARPARQEFALTRSPIRDEGETPGPRHFVPGHRTPGDPILPPGSHAARGTSCRPARALARFGGAPLRRQPGGRNPWMIAGDTSRHRMEGVKGRSVPRARVFSTSKFRGRA</sequence>
<accession>A0A2I9D2S7</accession>
<evidence type="ECO:0000313" key="2">
    <source>
        <dbReference type="EMBL" id="GBF04806.1"/>
    </source>
</evidence>
<dbReference type="AlphaFoldDB" id="A0A2I9D2S7"/>
<reference evidence="3" key="1">
    <citation type="submission" date="2018-01" db="EMBL/GenBank/DDBJ databases">
        <title>Draft Genome Sequence of the Radioresistant Bacterium Deinococcus aerius TR0125, Isolated from the Higher Atmosphere above Japan.</title>
        <authorList>
            <person name="Satoh K."/>
            <person name="Arai H."/>
            <person name="Sanzen T."/>
            <person name="Kawaguchi Y."/>
            <person name="Hayashi H."/>
            <person name="Yokobori S."/>
            <person name="Yamagishi A."/>
            <person name="Oono Y."/>
            <person name="Narumi I."/>
        </authorList>
    </citation>
    <scope>NUCLEOTIDE SEQUENCE [LARGE SCALE GENOMIC DNA]</scope>
    <source>
        <strain evidence="3">TR0125</strain>
    </source>
</reference>